<dbReference type="Pfam" id="PF05592">
    <property type="entry name" value="Bac_rhamnosid"/>
    <property type="match status" value="1"/>
</dbReference>
<protein>
    <recommendedName>
        <fullName evidence="2">alpha-L-rhamnosidase</fullName>
        <ecNumber evidence="2">3.2.1.40</ecNumber>
    </recommendedName>
</protein>
<organism evidence="8 9">
    <name type="scientific">Cohnella suwonensis</name>
    <dbReference type="NCBI Taxonomy" id="696072"/>
    <lineage>
        <taxon>Bacteria</taxon>
        <taxon>Bacillati</taxon>
        <taxon>Bacillota</taxon>
        <taxon>Bacilli</taxon>
        <taxon>Bacillales</taxon>
        <taxon>Paenibacillaceae</taxon>
        <taxon>Cohnella</taxon>
    </lineage>
</organism>
<dbReference type="Pfam" id="PF17389">
    <property type="entry name" value="Bac_rhamnosid6H"/>
    <property type="match status" value="1"/>
</dbReference>
<dbReference type="Proteomes" id="UP001596105">
    <property type="component" value="Unassembled WGS sequence"/>
</dbReference>
<dbReference type="Gene3D" id="1.50.10.10">
    <property type="match status" value="1"/>
</dbReference>
<feature type="domain" description="Bacterial alpha-L-rhamnosidase N-terminal" evidence="5">
    <location>
        <begin position="145"/>
        <end position="312"/>
    </location>
</feature>
<evidence type="ECO:0000256" key="1">
    <source>
        <dbReference type="ARBA" id="ARBA00001445"/>
    </source>
</evidence>
<proteinExistence type="predicted"/>
<accession>A0ABW0M0J4</accession>
<dbReference type="Gene3D" id="2.60.40.10">
    <property type="entry name" value="Immunoglobulins"/>
    <property type="match status" value="1"/>
</dbReference>
<dbReference type="Pfam" id="PF17390">
    <property type="entry name" value="Bac_rhamnosid_C"/>
    <property type="match status" value="1"/>
</dbReference>
<dbReference type="PANTHER" id="PTHR33307">
    <property type="entry name" value="ALPHA-RHAMNOSIDASE (EUROFUNG)"/>
    <property type="match status" value="1"/>
</dbReference>
<keyword evidence="3 8" id="KW-0378">Hydrolase</keyword>
<gene>
    <name evidence="8" type="ORF">ACFPPD_18550</name>
</gene>
<comment type="catalytic activity">
    <reaction evidence="1">
        <text>Hydrolysis of terminal non-reducing alpha-L-rhamnose residues in alpha-L-rhamnosides.</text>
        <dbReference type="EC" id="3.2.1.40"/>
    </reaction>
</comment>
<dbReference type="PANTHER" id="PTHR33307:SF6">
    <property type="entry name" value="ALPHA-RHAMNOSIDASE (EUROFUNG)-RELATED"/>
    <property type="match status" value="1"/>
</dbReference>
<dbReference type="PIRSF" id="PIRSF010631">
    <property type="entry name" value="A-rhamnsds"/>
    <property type="match status" value="1"/>
</dbReference>
<dbReference type="RefSeq" id="WP_209749189.1">
    <property type="nucleotide sequence ID" value="NZ_JBHSMH010000072.1"/>
</dbReference>
<dbReference type="Gene3D" id="2.60.420.10">
    <property type="entry name" value="Maltose phosphorylase, domain 3"/>
    <property type="match status" value="1"/>
</dbReference>
<dbReference type="EC" id="3.2.1.40" evidence="2"/>
<dbReference type="Pfam" id="PF08531">
    <property type="entry name" value="Bac_rhamnosid_N"/>
    <property type="match status" value="1"/>
</dbReference>
<evidence type="ECO:0000259" key="5">
    <source>
        <dbReference type="Pfam" id="PF08531"/>
    </source>
</evidence>
<dbReference type="Pfam" id="PF25788">
    <property type="entry name" value="Ig_Rha78A_N"/>
    <property type="match status" value="1"/>
</dbReference>
<dbReference type="InterPro" id="IPR016007">
    <property type="entry name" value="Alpha_rhamnosid"/>
</dbReference>
<dbReference type="InterPro" id="IPR013737">
    <property type="entry name" value="Bac_rhamnosid_N"/>
</dbReference>
<dbReference type="InterPro" id="IPR035398">
    <property type="entry name" value="Bac_rhamnosid_C"/>
</dbReference>
<dbReference type="SUPFAM" id="SSF48208">
    <property type="entry name" value="Six-hairpin glycosidases"/>
    <property type="match status" value="1"/>
</dbReference>
<dbReference type="EMBL" id="JBHSMH010000072">
    <property type="protein sequence ID" value="MFC5470692.1"/>
    <property type="molecule type" value="Genomic_DNA"/>
</dbReference>
<dbReference type="InterPro" id="IPR008928">
    <property type="entry name" value="6-hairpin_glycosidase_sf"/>
</dbReference>
<comment type="caution">
    <text evidence="8">The sequence shown here is derived from an EMBL/GenBank/DDBJ whole genome shotgun (WGS) entry which is preliminary data.</text>
</comment>
<dbReference type="InterPro" id="IPR008902">
    <property type="entry name" value="Rhamnosid_concanavalin"/>
</dbReference>
<dbReference type="GO" id="GO:0016787">
    <property type="term" value="F:hydrolase activity"/>
    <property type="evidence" value="ECO:0007669"/>
    <property type="project" value="UniProtKB-KW"/>
</dbReference>
<evidence type="ECO:0000256" key="3">
    <source>
        <dbReference type="ARBA" id="ARBA00022801"/>
    </source>
</evidence>
<evidence type="ECO:0000259" key="4">
    <source>
        <dbReference type="Pfam" id="PF05592"/>
    </source>
</evidence>
<name>A0ABW0M0J4_9BACL</name>
<dbReference type="InterPro" id="IPR013783">
    <property type="entry name" value="Ig-like_fold"/>
</dbReference>
<sequence length="882" mass="98196">MIEIKDLLCEYKDRPIGIDVAIPRISWKIISDRRATVQTAFEIEVAETETFERLAWSSGKVASTQSVHVELEGLRVVSRKRYHYRVRAWEGEGSSSAWASSYWETGVLDKAEWRAKWIAEPLAAGEAEPDRSPLLRKAFEAKGGVKQARIYATAQGLYELELNGRRVGNDYFTPGWTSYGSRLQVQTYDATDLLTAGDNAIGAVLGNGWFKGNLAWDGQKNIYGDRKALFLELHISYLDGTEQVVLSDGSWRAAGSPILLSEIYHGETYDARLELERWSRPGFDDGEWKAVDLIDRSNDALIAQENETVRKQEEIKPIGMFSTPKGETVLDMGQNMVGWLKFTVSGAAGSEVEIHHAEVLDADGNFYVDNLRAAKQTIRYVLKGGASETFEPRFTFQGFRYVRLIGFGDAISADDFTGIVLHSDMPRTGSFACSDPLVNQLQHNIEWGLKGNFLDVPTDCPQRDERLGWTGDAQMFIRTATYLRNVAPFFTKWSRDLKADQREDGGVPFVVPHVLNAGSFSSAAWGDAAVICPWTIYLSYGDKRILEEQYDSMQAWIGYMRSQGENEYLWNTGFHFGDWLGLDSKPDSYIGATDRDFIATAFYAYSVSLVRKTAEVLGKAEDAAAYGELYERIVDALTEEFVTPSGRLSVPTQTGQVLGLMFGLLEGKAKTRATGKLLELLEESKFHLTTGFVGTPYLNHVLSDNGLTDAAYKLLFQQDYPSWLYQVTKGATTIWEHWDGIKEDGSFWSRDMNSFNHYAYGAIGDWLYRVVAGIDTAESGAGYKRITVRPRPGEGLTWAEGRLETMYGEVRSNWEKEADGGVRLEVTIPANTSAEIRLPGAKLDAVTESGDALAEAAGVRSASQTGGDAVLEVGSGSYTFRW</sequence>
<evidence type="ECO:0000256" key="2">
    <source>
        <dbReference type="ARBA" id="ARBA00012652"/>
    </source>
</evidence>
<dbReference type="InterPro" id="IPR012341">
    <property type="entry name" value="6hp_glycosidase-like_sf"/>
</dbReference>
<reference evidence="9" key="1">
    <citation type="journal article" date="2019" name="Int. J. Syst. Evol. Microbiol.">
        <title>The Global Catalogue of Microorganisms (GCM) 10K type strain sequencing project: providing services to taxonomists for standard genome sequencing and annotation.</title>
        <authorList>
            <consortium name="The Broad Institute Genomics Platform"/>
            <consortium name="The Broad Institute Genome Sequencing Center for Infectious Disease"/>
            <person name="Wu L."/>
            <person name="Ma J."/>
        </authorList>
    </citation>
    <scope>NUCLEOTIDE SEQUENCE [LARGE SCALE GENOMIC DNA]</scope>
    <source>
        <strain evidence="9">CCUG 57113</strain>
    </source>
</reference>
<feature type="domain" description="Alpha-L-rhamnosidase six-hairpin glycosidase" evidence="6">
    <location>
        <begin position="427"/>
        <end position="771"/>
    </location>
</feature>
<evidence type="ECO:0000313" key="8">
    <source>
        <dbReference type="EMBL" id="MFC5470692.1"/>
    </source>
</evidence>
<evidence type="ECO:0000313" key="9">
    <source>
        <dbReference type="Proteomes" id="UP001596105"/>
    </source>
</evidence>
<feature type="domain" description="Alpha-L-rhamnosidase C-terminal" evidence="7">
    <location>
        <begin position="773"/>
        <end position="849"/>
    </location>
</feature>
<feature type="domain" description="Alpha-L-rhamnosidase concanavalin-like" evidence="4">
    <location>
        <begin position="323"/>
        <end position="422"/>
    </location>
</feature>
<dbReference type="InterPro" id="IPR035396">
    <property type="entry name" value="Bac_rhamnosid6H"/>
</dbReference>
<dbReference type="Gene3D" id="2.60.120.260">
    <property type="entry name" value="Galactose-binding domain-like"/>
    <property type="match status" value="2"/>
</dbReference>
<keyword evidence="9" id="KW-1185">Reference proteome</keyword>
<evidence type="ECO:0000259" key="7">
    <source>
        <dbReference type="Pfam" id="PF17390"/>
    </source>
</evidence>
<evidence type="ECO:0000259" key="6">
    <source>
        <dbReference type="Pfam" id="PF17389"/>
    </source>
</evidence>